<comment type="similarity">
    <text evidence="2 17">Belongs to the UppP family.</text>
</comment>
<evidence type="ECO:0000256" key="4">
    <source>
        <dbReference type="ARBA" id="ARBA00021581"/>
    </source>
</evidence>
<dbReference type="NCBIfam" id="NF001394">
    <property type="entry name" value="PRK00281.2-5"/>
    <property type="match status" value="1"/>
</dbReference>
<dbReference type="EC" id="3.6.1.27" evidence="3 17"/>
<dbReference type="Proteomes" id="UP000654482">
    <property type="component" value="Unassembled WGS sequence"/>
</dbReference>
<evidence type="ECO:0000256" key="14">
    <source>
        <dbReference type="ARBA" id="ARBA00032707"/>
    </source>
</evidence>
<dbReference type="GO" id="GO:0008360">
    <property type="term" value="P:regulation of cell shape"/>
    <property type="evidence" value="ECO:0007669"/>
    <property type="project" value="UniProtKB-KW"/>
</dbReference>
<dbReference type="RefSeq" id="WP_194029693.1">
    <property type="nucleotide sequence ID" value="NZ_JADEWZ010000015.1"/>
</dbReference>
<accession>A0A8J7DWS1</accession>
<keyword evidence="10 17" id="KW-1133">Transmembrane helix</keyword>
<dbReference type="PANTHER" id="PTHR30622">
    <property type="entry name" value="UNDECAPRENYL-DIPHOSPHATASE"/>
    <property type="match status" value="1"/>
</dbReference>
<evidence type="ECO:0000256" key="11">
    <source>
        <dbReference type="ARBA" id="ARBA00023136"/>
    </source>
</evidence>
<dbReference type="AlphaFoldDB" id="A0A8J7DWS1"/>
<dbReference type="Pfam" id="PF02673">
    <property type="entry name" value="BacA"/>
    <property type="match status" value="1"/>
</dbReference>
<evidence type="ECO:0000313" key="18">
    <source>
        <dbReference type="EMBL" id="MBE9116596.1"/>
    </source>
</evidence>
<keyword evidence="19" id="KW-1185">Reference proteome</keyword>
<feature type="transmembrane region" description="Helical" evidence="17">
    <location>
        <begin position="176"/>
        <end position="196"/>
    </location>
</feature>
<dbReference type="EMBL" id="JADEWZ010000015">
    <property type="protein sequence ID" value="MBE9116596.1"/>
    <property type="molecule type" value="Genomic_DNA"/>
</dbReference>
<dbReference type="GO" id="GO:0046677">
    <property type="term" value="P:response to antibiotic"/>
    <property type="evidence" value="ECO:0007669"/>
    <property type="project" value="UniProtKB-UniRule"/>
</dbReference>
<keyword evidence="8 17" id="KW-0133">Cell shape</keyword>
<dbReference type="GO" id="GO:0005886">
    <property type="term" value="C:plasma membrane"/>
    <property type="evidence" value="ECO:0007669"/>
    <property type="project" value="UniProtKB-SubCell"/>
</dbReference>
<keyword evidence="11 17" id="KW-0472">Membrane</keyword>
<dbReference type="GO" id="GO:0071555">
    <property type="term" value="P:cell wall organization"/>
    <property type="evidence" value="ECO:0007669"/>
    <property type="project" value="UniProtKB-KW"/>
</dbReference>
<comment type="function">
    <text evidence="17">Catalyzes the dephosphorylation of undecaprenyl diphosphate (UPP). Confers resistance to bacitracin.</text>
</comment>
<evidence type="ECO:0000256" key="2">
    <source>
        <dbReference type="ARBA" id="ARBA00010621"/>
    </source>
</evidence>
<gene>
    <name evidence="17" type="primary">uppP</name>
    <name evidence="18" type="ORF">IQ249_11865</name>
</gene>
<evidence type="ECO:0000256" key="6">
    <source>
        <dbReference type="ARBA" id="ARBA00022692"/>
    </source>
</evidence>
<dbReference type="GO" id="GO:0050380">
    <property type="term" value="F:undecaprenyl-diphosphatase activity"/>
    <property type="evidence" value="ECO:0007669"/>
    <property type="project" value="UniProtKB-UniRule"/>
</dbReference>
<dbReference type="PANTHER" id="PTHR30622:SF4">
    <property type="entry name" value="UNDECAPRENYL-DIPHOSPHATASE"/>
    <property type="match status" value="1"/>
</dbReference>
<evidence type="ECO:0000256" key="3">
    <source>
        <dbReference type="ARBA" id="ARBA00012374"/>
    </source>
</evidence>
<evidence type="ECO:0000256" key="17">
    <source>
        <dbReference type="HAMAP-Rule" id="MF_01006"/>
    </source>
</evidence>
<keyword evidence="5 17" id="KW-1003">Cell membrane</keyword>
<dbReference type="InterPro" id="IPR003824">
    <property type="entry name" value="UppP"/>
</dbReference>
<feature type="transmembrane region" description="Helical" evidence="17">
    <location>
        <begin position="249"/>
        <end position="271"/>
    </location>
</feature>
<keyword evidence="7 17" id="KW-0378">Hydrolase</keyword>
<organism evidence="18 19">
    <name type="scientific">Lusitaniella coriacea LEGE 07157</name>
    <dbReference type="NCBI Taxonomy" id="945747"/>
    <lineage>
        <taxon>Bacteria</taxon>
        <taxon>Bacillati</taxon>
        <taxon>Cyanobacteriota</taxon>
        <taxon>Cyanophyceae</taxon>
        <taxon>Spirulinales</taxon>
        <taxon>Lusitaniellaceae</taxon>
        <taxon>Lusitaniella</taxon>
    </lineage>
</organism>
<evidence type="ECO:0000256" key="1">
    <source>
        <dbReference type="ARBA" id="ARBA00004651"/>
    </source>
</evidence>
<keyword evidence="9 17" id="KW-0573">Peptidoglycan synthesis</keyword>
<keyword evidence="12 17" id="KW-0046">Antibiotic resistance</keyword>
<dbReference type="NCBIfam" id="TIGR00753">
    <property type="entry name" value="undec_PP_bacA"/>
    <property type="match status" value="1"/>
</dbReference>
<evidence type="ECO:0000256" key="5">
    <source>
        <dbReference type="ARBA" id="ARBA00022475"/>
    </source>
</evidence>
<evidence type="ECO:0000256" key="15">
    <source>
        <dbReference type="ARBA" id="ARBA00032932"/>
    </source>
</evidence>
<evidence type="ECO:0000256" key="16">
    <source>
        <dbReference type="ARBA" id="ARBA00047594"/>
    </source>
</evidence>
<comment type="miscellaneous">
    <text evidence="17">Bacitracin is thought to be involved in the inhibition of peptidoglycan synthesis by sequestering undecaprenyl diphosphate, thereby reducing the pool of lipid carrier available.</text>
</comment>
<protein>
    <recommendedName>
        <fullName evidence="4 17">Undecaprenyl-diphosphatase</fullName>
        <ecNumber evidence="3 17">3.6.1.27</ecNumber>
    </recommendedName>
    <alternativeName>
        <fullName evidence="15 17">Bacitracin resistance protein</fullName>
    </alternativeName>
    <alternativeName>
        <fullName evidence="14 17">Undecaprenyl pyrophosphate phosphatase</fullName>
    </alternativeName>
</protein>
<proteinExistence type="inferred from homology"/>
<feature type="transmembrane region" description="Helical" evidence="17">
    <location>
        <begin position="144"/>
        <end position="164"/>
    </location>
</feature>
<comment type="catalytic activity">
    <reaction evidence="16 17">
        <text>di-trans,octa-cis-undecaprenyl diphosphate + H2O = di-trans,octa-cis-undecaprenyl phosphate + phosphate + H(+)</text>
        <dbReference type="Rhea" id="RHEA:28094"/>
        <dbReference type="ChEBI" id="CHEBI:15377"/>
        <dbReference type="ChEBI" id="CHEBI:15378"/>
        <dbReference type="ChEBI" id="CHEBI:43474"/>
        <dbReference type="ChEBI" id="CHEBI:58405"/>
        <dbReference type="ChEBI" id="CHEBI:60392"/>
        <dbReference type="EC" id="3.6.1.27"/>
    </reaction>
</comment>
<keyword evidence="6 17" id="KW-0812">Transmembrane</keyword>
<name>A0A8J7DWS1_9CYAN</name>
<dbReference type="GO" id="GO:0009252">
    <property type="term" value="P:peptidoglycan biosynthetic process"/>
    <property type="evidence" value="ECO:0007669"/>
    <property type="project" value="UniProtKB-KW"/>
</dbReference>
<dbReference type="HAMAP" id="MF_01006">
    <property type="entry name" value="Undec_diphosphatase"/>
    <property type="match status" value="1"/>
</dbReference>
<evidence type="ECO:0000313" key="19">
    <source>
        <dbReference type="Proteomes" id="UP000654482"/>
    </source>
</evidence>
<comment type="caution">
    <text evidence="18">The sequence shown here is derived from an EMBL/GenBank/DDBJ whole genome shotgun (WGS) entry which is preliminary data.</text>
</comment>
<feature type="transmembrane region" description="Helical" evidence="17">
    <location>
        <begin position="317"/>
        <end position="336"/>
    </location>
</feature>
<evidence type="ECO:0000256" key="12">
    <source>
        <dbReference type="ARBA" id="ARBA00023251"/>
    </source>
</evidence>
<evidence type="ECO:0000256" key="9">
    <source>
        <dbReference type="ARBA" id="ARBA00022984"/>
    </source>
</evidence>
<reference evidence="18" key="1">
    <citation type="submission" date="2020-10" db="EMBL/GenBank/DDBJ databases">
        <authorList>
            <person name="Castelo-Branco R."/>
            <person name="Eusebio N."/>
            <person name="Adriana R."/>
            <person name="Vieira A."/>
            <person name="Brugerolle De Fraissinette N."/>
            <person name="Rezende De Castro R."/>
            <person name="Schneider M.P."/>
            <person name="Vasconcelos V."/>
            <person name="Leao P.N."/>
        </authorList>
    </citation>
    <scope>NUCLEOTIDE SEQUENCE</scope>
    <source>
        <strain evidence="18">LEGE 07157</strain>
    </source>
</reference>
<evidence type="ECO:0000256" key="10">
    <source>
        <dbReference type="ARBA" id="ARBA00022989"/>
    </source>
</evidence>
<feature type="transmembrane region" description="Helical" evidence="17">
    <location>
        <begin position="85"/>
        <end position="104"/>
    </location>
</feature>
<feature type="transmembrane region" description="Helical" evidence="17">
    <location>
        <begin position="283"/>
        <end position="305"/>
    </location>
</feature>
<comment type="subcellular location">
    <subcellularLocation>
        <location evidence="1 17">Cell membrane</location>
        <topology evidence="1 17">Multi-pass membrane protein</topology>
    </subcellularLocation>
</comment>
<evidence type="ECO:0000256" key="13">
    <source>
        <dbReference type="ARBA" id="ARBA00023316"/>
    </source>
</evidence>
<evidence type="ECO:0000256" key="8">
    <source>
        <dbReference type="ARBA" id="ARBA00022960"/>
    </source>
</evidence>
<sequence>MIGLRRKWQKNSGLMLLGLLFSVMLHFASPNAAVGMPKTATMPHFTLWQAAVLGFVQGLTEFLPISSTAHLKAVPVILGWGDPGVTFTAVIQLGSIAAVLWYFWGDITQLLVGAFKAIWRGVRKEKESDDPEVRASHNLEAQQLSIVGGIALGTIPIVFFGLLWKALVPDLDNSPLRSMGAIAIASVVMAIFLGLAERIGNRKRDFKDLNATDGILMGLAQALALIPGVSRSGSTITAGLFLGLERATAARFSFLLGIPAITLAGLVQLKSDVIDVGIHLSQVYPLVVGTISSAIFSYLAIAWLIEFLKQQSTWIFVWYRLTFGVAILGALSLGWIKN</sequence>
<keyword evidence="13 17" id="KW-0961">Cell wall biogenesis/degradation</keyword>
<evidence type="ECO:0000256" key="7">
    <source>
        <dbReference type="ARBA" id="ARBA00022801"/>
    </source>
</evidence>